<keyword evidence="3" id="KW-1185">Reference proteome</keyword>
<dbReference type="EMBL" id="JBAMMX010000011">
    <property type="protein sequence ID" value="KAK6930796.1"/>
    <property type="molecule type" value="Genomic_DNA"/>
</dbReference>
<dbReference type="Pfam" id="PF08646">
    <property type="entry name" value="Rep_fac-A_C"/>
    <property type="match status" value="1"/>
</dbReference>
<comment type="caution">
    <text evidence="2">The sequence shown here is derived from an EMBL/GenBank/DDBJ whole genome shotgun (WGS) entry which is preliminary data.</text>
</comment>
<dbReference type="InterPro" id="IPR012340">
    <property type="entry name" value="NA-bd_OB-fold"/>
</dbReference>
<gene>
    <name evidence="2" type="ORF">RJ641_002589</name>
</gene>
<feature type="domain" description="Replication factor A C-terminal" evidence="1">
    <location>
        <begin position="227"/>
        <end position="300"/>
    </location>
</feature>
<protein>
    <submittedName>
        <fullName evidence="2">Replication factor A, C-terminal</fullName>
    </submittedName>
</protein>
<dbReference type="AlphaFoldDB" id="A0AAN8ZA96"/>
<dbReference type="Proteomes" id="UP001370490">
    <property type="component" value="Unassembled WGS sequence"/>
</dbReference>
<proteinExistence type="predicted"/>
<name>A0AAN8ZA96_9MAGN</name>
<accession>A0AAN8ZA96</accession>
<dbReference type="SUPFAM" id="SSF50249">
    <property type="entry name" value="Nucleic acid-binding proteins"/>
    <property type="match status" value="1"/>
</dbReference>
<sequence>MVEERKAQRRFLFQRSTQRGWLFLVQNLPGSYFSHENCLFALCWFSASIRKKYAEMPYDKKVAVLARRRQVRLARKVQLANFDQEYFVWCGKTRTWFERKRGDVIGRMVTIDPKDGERYYLCLLLSHVDQLCFQRLKLLCKGPMQMINRCVLAPRNNAVDDINHLLIERFPGVDTIIEEIDDDIAVLPIKYDFTLFQDLGQHVDEKDAIIGSSYQGQINFKEIIQKYYHMACKKCFHAITATYHYEYTCNFCNEKQLAKPRYRFEVNLSDASGAITATLFEEMAEQIFGIIAIEAMKTPSKVHVENSSNLLTHPICESSGVLDSKEQNLNIQAYATDVTLPLLSPDTEKAASLDVCTSLTEKFRFEDLAASDDDSEERNPKRRKA</sequence>
<dbReference type="InterPro" id="IPR013955">
    <property type="entry name" value="Rep_factor-A_C"/>
</dbReference>
<evidence type="ECO:0000259" key="1">
    <source>
        <dbReference type="Pfam" id="PF08646"/>
    </source>
</evidence>
<evidence type="ECO:0000313" key="3">
    <source>
        <dbReference type="Proteomes" id="UP001370490"/>
    </source>
</evidence>
<dbReference type="Gene3D" id="2.40.50.140">
    <property type="entry name" value="Nucleic acid-binding proteins"/>
    <property type="match status" value="1"/>
</dbReference>
<evidence type="ECO:0000313" key="2">
    <source>
        <dbReference type="EMBL" id="KAK6930796.1"/>
    </source>
</evidence>
<reference evidence="2 3" key="1">
    <citation type="submission" date="2023-12" db="EMBL/GenBank/DDBJ databases">
        <title>A high-quality genome assembly for Dillenia turbinata (Dilleniales).</title>
        <authorList>
            <person name="Chanderbali A."/>
        </authorList>
    </citation>
    <scope>NUCLEOTIDE SEQUENCE [LARGE SCALE GENOMIC DNA]</scope>
    <source>
        <strain evidence="2">LSX21</strain>
        <tissue evidence="2">Leaf</tissue>
    </source>
</reference>
<organism evidence="2 3">
    <name type="scientific">Dillenia turbinata</name>
    <dbReference type="NCBI Taxonomy" id="194707"/>
    <lineage>
        <taxon>Eukaryota</taxon>
        <taxon>Viridiplantae</taxon>
        <taxon>Streptophyta</taxon>
        <taxon>Embryophyta</taxon>
        <taxon>Tracheophyta</taxon>
        <taxon>Spermatophyta</taxon>
        <taxon>Magnoliopsida</taxon>
        <taxon>eudicotyledons</taxon>
        <taxon>Gunneridae</taxon>
        <taxon>Pentapetalae</taxon>
        <taxon>Dilleniales</taxon>
        <taxon>Dilleniaceae</taxon>
        <taxon>Dillenia</taxon>
    </lineage>
</organism>